<feature type="active site" description="Proton donor" evidence="6">
    <location>
        <position position="1016"/>
    </location>
</feature>
<reference evidence="11 12" key="1">
    <citation type="submission" date="2024-10" db="EMBL/GenBank/DDBJ databases">
        <title>Updated reference genomes for cyclostephanoid diatoms.</title>
        <authorList>
            <person name="Roberts W.R."/>
            <person name="Alverson A.J."/>
        </authorList>
    </citation>
    <scope>NUCLEOTIDE SEQUENCE [LARGE SCALE GENOMIC DNA]</scope>
    <source>
        <strain evidence="11 12">AJA232-27</strain>
    </source>
</reference>
<keyword evidence="7" id="KW-0106">Calcium</keyword>
<comment type="cofactor">
    <cofactor evidence="1 7">
        <name>Ca(2+)</name>
        <dbReference type="ChEBI" id="CHEBI:29108"/>
    </cofactor>
</comment>
<evidence type="ECO:0000256" key="8">
    <source>
        <dbReference type="PIRSR" id="PIRSR601382-3"/>
    </source>
</evidence>
<feature type="active site" evidence="6">
    <location>
        <position position="902"/>
    </location>
</feature>
<gene>
    <name evidence="11" type="ORF">ACHAWU_009686</name>
</gene>
<dbReference type="AlphaFoldDB" id="A0ABD3MPM6"/>
<dbReference type="InterPro" id="IPR036026">
    <property type="entry name" value="Seven-hairpin_glycosidases"/>
</dbReference>
<evidence type="ECO:0000256" key="9">
    <source>
        <dbReference type="RuleBase" id="RU361193"/>
    </source>
</evidence>
<evidence type="ECO:0000256" key="2">
    <source>
        <dbReference type="ARBA" id="ARBA00004922"/>
    </source>
</evidence>
<feature type="active site" description="Proton donor" evidence="6">
    <location>
        <position position="767"/>
    </location>
</feature>
<evidence type="ECO:0000256" key="7">
    <source>
        <dbReference type="PIRSR" id="PIRSR601382-2"/>
    </source>
</evidence>
<dbReference type="Gene3D" id="1.50.10.10">
    <property type="match status" value="1"/>
</dbReference>
<evidence type="ECO:0000256" key="4">
    <source>
        <dbReference type="ARBA" id="ARBA00022801"/>
    </source>
</evidence>
<comment type="similarity">
    <text evidence="3 9">Belongs to the glycosyl hydrolase 47 family.</text>
</comment>
<feature type="disulfide bond" evidence="8">
    <location>
        <begin position="966"/>
        <end position="1002"/>
    </location>
</feature>
<dbReference type="InterPro" id="IPR012341">
    <property type="entry name" value="6hp_glycosidase-like_sf"/>
</dbReference>
<keyword evidence="12" id="KW-1185">Reference proteome</keyword>
<dbReference type="FunFam" id="1.50.10.10:FF:000055">
    <property type="entry name" value="alpha-1,2-Mannosidase"/>
    <property type="match status" value="1"/>
</dbReference>
<dbReference type="PANTHER" id="PTHR11742">
    <property type="entry name" value="MANNOSYL-OLIGOSACCHARIDE ALPHA-1,2-MANNOSIDASE-RELATED"/>
    <property type="match status" value="1"/>
</dbReference>
<organism evidence="11 12">
    <name type="scientific">Discostella pseudostelligera</name>
    <dbReference type="NCBI Taxonomy" id="259834"/>
    <lineage>
        <taxon>Eukaryota</taxon>
        <taxon>Sar</taxon>
        <taxon>Stramenopiles</taxon>
        <taxon>Ochrophyta</taxon>
        <taxon>Bacillariophyta</taxon>
        <taxon>Coscinodiscophyceae</taxon>
        <taxon>Thalassiosirophycidae</taxon>
        <taxon>Stephanodiscales</taxon>
        <taxon>Stephanodiscaceae</taxon>
        <taxon>Discostella</taxon>
    </lineage>
</organism>
<evidence type="ECO:0000256" key="6">
    <source>
        <dbReference type="PIRSR" id="PIRSR601382-1"/>
    </source>
</evidence>
<feature type="active site" evidence="6">
    <location>
        <position position="1040"/>
    </location>
</feature>
<dbReference type="GO" id="GO:0016798">
    <property type="term" value="F:hydrolase activity, acting on glycosyl bonds"/>
    <property type="evidence" value="ECO:0007669"/>
    <property type="project" value="UniProtKB-KW"/>
</dbReference>
<keyword evidence="5 8" id="KW-1015">Disulfide bond</keyword>
<evidence type="ECO:0000256" key="5">
    <source>
        <dbReference type="ARBA" id="ARBA00023157"/>
    </source>
</evidence>
<dbReference type="InterPro" id="IPR001382">
    <property type="entry name" value="Glyco_hydro_47"/>
</dbReference>
<feature type="binding site" evidence="7">
    <location>
        <position position="1125"/>
    </location>
    <ligand>
        <name>Ca(2+)</name>
        <dbReference type="ChEBI" id="CHEBI:29108"/>
    </ligand>
</feature>
<dbReference type="Pfam" id="PF01532">
    <property type="entry name" value="Glyco_hydro_47"/>
    <property type="match status" value="1"/>
</dbReference>
<evidence type="ECO:0000256" key="10">
    <source>
        <dbReference type="SAM" id="MobiDB-lite"/>
    </source>
</evidence>
<dbReference type="PANTHER" id="PTHR11742:SF6">
    <property type="entry name" value="MANNOSYL-OLIGOSACCHARIDE ALPHA-1,2-MANNOSIDASE IA-RELATED"/>
    <property type="match status" value="1"/>
</dbReference>
<dbReference type="PRINTS" id="PR00747">
    <property type="entry name" value="GLYHDRLASE47"/>
</dbReference>
<dbReference type="SUPFAM" id="SSF48225">
    <property type="entry name" value="Seven-hairpin glycosidases"/>
    <property type="match status" value="1"/>
</dbReference>
<evidence type="ECO:0000313" key="11">
    <source>
        <dbReference type="EMBL" id="KAL3765718.1"/>
    </source>
</evidence>
<proteinExistence type="inferred from homology"/>
<dbReference type="InterPro" id="IPR050749">
    <property type="entry name" value="Glycosyl_Hydrolase_47"/>
</dbReference>
<evidence type="ECO:0000256" key="3">
    <source>
        <dbReference type="ARBA" id="ARBA00007658"/>
    </source>
</evidence>
<comment type="caution">
    <text evidence="11">The sequence shown here is derived from an EMBL/GenBank/DDBJ whole genome shotgun (WGS) entry which is preliminary data.</text>
</comment>
<evidence type="ECO:0000313" key="12">
    <source>
        <dbReference type="Proteomes" id="UP001530293"/>
    </source>
</evidence>
<dbReference type="Gene3D" id="2.60.120.200">
    <property type="match status" value="1"/>
</dbReference>
<keyword evidence="7" id="KW-0479">Metal-binding</keyword>
<sequence length="1134" mass="127511">MTMVHAQDPPAHSSSQARHDHDKHTSPSKRRRPPRDIPHAADNANPCHAPPIQQLYNRPHHRRQQQQQYHQPDLIMPHDCSGRDIRPSLRKRGSSLRPTTVSPSRHDHHDNNYCTIDVASTHEEEGYATQRNKHHSSSTTTTTTTIAIKNLHSTVRLSRISAILLICMLTYWASLWGMELSIGIAKWTLHLLFSSGKIEHRESAAYFSVIRTMDDESLHHHDTIYENSHQSSIADTTTYGMAGLRGSIDANPIPDATLADDSTANNFEGLSIHDLNARSHLLKAQGRQILHDDAMQDNDEDGQGDKSYMGQDATNDFFFAGEVMETKRIVNDMGRIDTVSYPAQTYVTLPVSLDDTSFALSIWVNLSSSVVLEDGNRPRVILSTSSKGSEGCYSDIFGKRPSTGFVLYAEPQTHIDGDIDGEESAGTIYRIILEYAQAGGAHSCQTIIGSSQQNNVLIAVGSWHHIALFASTTSTAGVERVSMYVNGFLAGRSEDVSRRHSDSRTEATTTVGRYATHQDKTASGSNNDTFDLNGRVGMLSLWETGSQTSLSKPQRMSIQSPSDEDHVARAIFRAAFDIRAIQELAFQGLIVKEPSLLYTLDGQKDRDAIIDLYSEPDRSIFEHMSRKLNGTIVSEVIHDNPVHHRQPFIPVGGNRYAEYKDGSYVPPKLTASERQELNQIARARSARVKKAMQHAWRGYETYAYGKDELLPISKDGQDNWGGMGTTLVDSLSTLWIMGLKDEFWKARDWVRDYLDFNQVKGGVSVFETTIRNLAGLLSAYDLSGDKAFLDKSDDLGMRLMRAFGSRTGIPYGEVELFEGGRTYNTGWHSNEAVLSEIGTLQVEFRYLAKVTGKSEFATEVMRALDELLKLDSESGLFPTFIYNTKQVPSFANDEISLGAMGDSFYEYLLKVWLQGGKREMKYRHMFDKSINGIIDKLVHMSRPNYLTYVAEMKGDRVVHKMDHLACFLGGTLALGAYTHPDGLESMTAQRQLKTGKQLAYTCYQMYARSKSGLSPEFVRFDKTIDDFAIGNAPYYILRPETVETLFILHHLTKDPVYREWGWEIFQAIEEHCKTDAGYAAIQNVDTMEQNNRMESFFLAETLKYLYLLQDDANDIDLLNTHVFNTEAHPLRFLV</sequence>
<keyword evidence="9" id="KW-0326">Glycosidase</keyword>
<name>A0ABD3MPM6_9STRA</name>
<comment type="pathway">
    <text evidence="2">Protein modification; protein glycosylation.</text>
</comment>
<protein>
    <recommendedName>
        <fullName evidence="9">alpha-1,2-Mannosidase</fullName>
        <ecNumber evidence="9">3.2.1.-</ecNumber>
    </recommendedName>
</protein>
<dbReference type="EMBL" id="JALLBG020000092">
    <property type="protein sequence ID" value="KAL3765718.1"/>
    <property type="molecule type" value="Genomic_DNA"/>
</dbReference>
<feature type="region of interest" description="Disordered" evidence="10">
    <location>
        <begin position="1"/>
        <end position="112"/>
    </location>
</feature>
<dbReference type="Proteomes" id="UP001530293">
    <property type="component" value="Unassembled WGS sequence"/>
</dbReference>
<accession>A0ABD3MPM6</accession>
<dbReference type="EC" id="3.2.1.-" evidence="9"/>
<keyword evidence="4 9" id="KW-0378">Hydrolase</keyword>
<evidence type="ECO:0000256" key="1">
    <source>
        <dbReference type="ARBA" id="ARBA00001913"/>
    </source>
</evidence>